<feature type="compositionally biased region" description="Basic and acidic residues" evidence="1">
    <location>
        <begin position="145"/>
        <end position="154"/>
    </location>
</feature>
<dbReference type="KEGG" id="soy:115879588"/>
<name>A0A6J2XLZ1_SITOR</name>
<sequence length="180" mass="20786">MALNPERLNLTRNIWTNREIVCMLEIFREEKILDLFDGKRYKNTEIYKLVEKKMVEKGFLNKSADQIKNKWKALKTQYNNCVKNNSRSGMDRSECEYFTLLEDILGIRPSSSLGGIDSDIIEVEENVSNEELGGYLQSPVSSLRSESRSAEHPEPQPGTSRTPIRTSRSAQSKYDDLFFH</sequence>
<evidence type="ECO:0000259" key="2">
    <source>
        <dbReference type="Pfam" id="PF13837"/>
    </source>
</evidence>
<keyword evidence="3" id="KW-1185">Reference proteome</keyword>
<evidence type="ECO:0000313" key="3">
    <source>
        <dbReference type="Proteomes" id="UP000504635"/>
    </source>
</evidence>
<organism evidence="3 4">
    <name type="scientific">Sitophilus oryzae</name>
    <name type="common">Rice weevil</name>
    <name type="synonym">Curculio oryzae</name>
    <dbReference type="NCBI Taxonomy" id="7048"/>
    <lineage>
        <taxon>Eukaryota</taxon>
        <taxon>Metazoa</taxon>
        <taxon>Ecdysozoa</taxon>
        <taxon>Arthropoda</taxon>
        <taxon>Hexapoda</taxon>
        <taxon>Insecta</taxon>
        <taxon>Pterygota</taxon>
        <taxon>Neoptera</taxon>
        <taxon>Endopterygota</taxon>
        <taxon>Coleoptera</taxon>
        <taxon>Polyphaga</taxon>
        <taxon>Cucujiformia</taxon>
        <taxon>Curculionidae</taxon>
        <taxon>Dryophthorinae</taxon>
        <taxon>Sitophilus</taxon>
    </lineage>
</organism>
<dbReference type="RefSeq" id="XP_030752342.1">
    <property type="nucleotide sequence ID" value="XM_030896482.1"/>
</dbReference>
<gene>
    <name evidence="4" type="primary">LOC115879588</name>
</gene>
<feature type="region of interest" description="Disordered" evidence="1">
    <location>
        <begin position="134"/>
        <end position="180"/>
    </location>
</feature>
<evidence type="ECO:0000256" key="1">
    <source>
        <dbReference type="SAM" id="MobiDB-lite"/>
    </source>
</evidence>
<dbReference type="GeneID" id="115879588"/>
<dbReference type="InParanoid" id="A0A6J2XLZ1"/>
<feature type="domain" description="Myb/SANT-like DNA-binding" evidence="2">
    <location>
        <begin position="12"/>
        <end position="103"/>
    </location>
</feature>
<protein>
    <submittedName>
        <fullName evidence="4">Uncharacterized protein LOC115879588</fullName>
    </submittedName>
</protein>
<dbReference type="InterPro" id="IPR044822">
    <property type="entry name" value="Myb_DNA-bind_4"/>
</dbReference>
<feature type="compositionally biased region" description="Polar residues" evidence="1">
    <location>
        <begin position="157"/>
        <end position="172"/>
    </location>
</feature>
<dbReference type="PANTHER" id="PTHR47595">
    <property type="entry name" value="HEAT SHOCK 70 KDA PROTEIN 14"/>
    <property type="match status" value="1"/>
</dbReference>
<dbReference type="Pfam" id="PF13837">
    <property type="entry name" value="Myb_DNA-bind_4"/>
    <property type="match status" value="1"/>
</dbReference>
<dbReference type="AlphaFoldDB" id="A0A6J2XLZ1"/>
<dbReference type="PANTHER" id="PTHR47595:SF1">
    <property type="entry name" value="MYB_SANT-LIKE DNA-BINDING DOMAIN-CONTAINING PROTEIN"/>
    <property type="match status" value="1"/>
</dbReference>
<dbReference type="Proteomes" id="UP000504635">
    <property type="component" value="Unplaced"/>
</dbReference>
<dbReference type="OrthoDB" id="691673at2759"/>
<dbReference type="Gene3D" id="1.10.10.60">
    <property type="entry name" value="Homeodomain-like"/>
    <property type="match status" value="1"/>
</dbReference>
<evidence type="ECO:0000313" key="4">
    <source>
        <dbReference type="RefSeq" id="XP_030752342.1"/>
    </source>
</evidence>
<accession>A0A6J2XLZ1</accession>
<reference evidence="4" key="1">
    <citation type="submission" date="2025-08" db="UniProtKB">
        <authorList>
            <consortium name="RefSeq"/>
        </authorList>
    </citation>
    <scope>IDENTIFICATION</scope>
    <source>
        <tissue evidence="4">Gonads</tissue>
    </source>
</reference>
<proteinExistence type="predicted"/>